<evidence type="ECO:0000313" key="17">
    <source>
        <dbReference type="Proteomes" id="UP000747542"/>
    </source>
</evidence>
<evidence type="ECO:0000259" key="15">
    <source>
        <dbReference type="SMART" id="SM00918"/>
    </source>
</evidence>
<dbReference type="AlphaFoldDB" id="A0A8J5MUF3"/>
<evidence type="ECO:0000256" key="8">
    <source>
        <dbReference type="ARBA" id="ARBA00023170"/>
    </source>
</evidence>
<keyword evidence="6" id="KW-0406">Ion transport</keyword>
<feature type="domain" description="Ionotropic glutamate receptor L-glutamate and glycine-binding" evidence="15">
    <location>
        <begin position="251"/>
        <end position="310"/>
    </location>
</feature>
<keyword evidence="7 12" id="KW-0472">Membrane</keyword>
<gene>
    <name evidence="16" type="primary">Grid1-L24</name>
    <name evidence="16" type="ORF">Hamer_G014508</name>
</gene>
<dbReference type="Gene3D" id="3.40.190.10">
    <property type="entry name" value="Periplasmic binding protein-like II"/>
    <property type="match status" value="2"/>
</dbReference>
<dbReference type="SMART" id="SM00918">
    <property type="entry name" value="Lig_chan-Glu_bd"/>
    <property type="match status" value="1"/>
</dbReference>
<keyword evidence="17" id="KW-1185">Reference proteome</keyword>
<dbReference type="GO" id="GO:0016020">
    <property type="term" value="C:membrane"/>
    <property type="evidence" value="ECO:0007669"/>
    <property type="project" value="UniProtKB-SubCell"/>
</dbReference>
<dbReference type="Pfam" id="PF00060">
    <property type="entry name" value="Lig_chan"/>
    <property type="match status" value="1"/>
</dbReference>
<keyword evidence="5 12" id="KW-1133">Transmembrane helix</keyword>
<dbReference type="PANTHER" id="PTHR18966">
    <property type="entry name" value="IONOTROPIC GLUTAMATE RECEPTOR"/>
    <property type="match status" value="1"/>
</dbReference>
<protein>
    <submittedName>
        <fullName evidence="16">Glutamate receptor ionotropic, delta-1-like 24</fullName>
    </submittedName>
</protein>
<dbReference type="SMART" id="SM00079">
    <property type="entry name" value="PBPe"/>
    <property type="match status" value="1"/>
</dbReference>
<keyword evidence="3" id="KW-0813">Transport</keyword>
<dbReference type="Proteomes" id="UP000747542">
    <property type="component" value="Unassembled WGS sequence"/>
</dbReference>
<evidence type="ECO:0000256" key="7">
    <source>
        <dbReference type="ARBA" id="ARBA00023136"/>
    </source>
</evidence>
<comment type="caution">
    <text evidence="16">The sequence shown here is derived from an EMBL/GenBank/DDBJ whole genome shotgun (WGS) entry which is preliminary data.</text>
</comment>
<feature type="domain" description="Ionotropic glutamate receptor C-terminal" evidence="14">
    <location>
        <begin position="241"/>
        <end position="600"/>
    </location>
</feature>
<feature type="transmembrane region" description="Helical" evidence="12">
    <location>
        <begin position="396"/>
        <end position="414"/>
    </location>
</feature>
<sequence length="652" mass="74310">MAISVRCRWQVLVVVMAVARWVLPMVGAHPRVVQMMQDVITHKKWDYVTLLYTNNNHTMTTIEASEVLAGLVSSMSAAIIYLPNLQQLSLGFTYTANVALSSDNSSGGDTWTNINIRQPHYRAQFITIWDNEGHAAAFMNKAGHLGLFTQQQEWLILLPHNTTIYDMENLLKDAEIFIDSEVLVCSYDSKMESFILREVWRGGRGQPFQEGSWGMWSEEKGLVTAPMNNKYERRKDLRGFHLRVATIVTMPYESLVADQQLQNFREGYVVDVWHTLQEQLNFTYTATNTLFGSLQPDGVTWNGMVGMLQTDDADVAVAPLSITKIRSISIDFTIPIQIVSTRLYIRRPILEGTWTLYGQPFGGYLWMCIPVSIVVCAGMLWGLNWLTVYLKVNDHIILPLEALWIMFSGLVQQSTVIDPRPVSGKIVFFSGMWMGMILLTCYSAILVSILTTRQPKLPFKDFQALLDNPDWNLGVRTNTALADSLALAPPNSPMRLSWEHIVGKDPANNLPSNNDDALTNVLKGKYAFFANKEYIIYRLQRKLPLKQAMDIVDTNTDFLKRGIGFGLQKESPYKNLFNYVLTKMTQKGHLNRLKRKWWPNIDRNPDPHYPTPGFNEVFTLFIILGAGTILAVVFLMCEWFIYSKSRRVISWS</sequence>
<feature type="signal peptide" evidence="13">
    <location>
        <begin position="1"/>
        <end position="28"/>
    </location>
</feature>
<dbReference type="Gene3D" id="1.10.287.70">
    <property type="match status" value="1"/>
</dbReference>
<evidence type="ECO:0000259" key="14">
    <source>
        <dbReference type="SMART" id="SM00079"/>
    </source>
</evidence>
<evidence type="ECO:0000256" key="13">
    <source>
        <dbReference type="SAM" id="SignalP"/>
    </source>
</evidence>
<keyword evidence="10" id="KW-1071">Ligand-gated ion channel</keyword>
<proteinExistence type="inferred from homology"/>
<dbReference type="InterPro" id="IPR015683">
    <property type="entry name" value="Ionotropic_Glu_rcpt"/>
</dbReference>
<evidence type="ECO:0000256" key="9">
    <source>
        <dbReference type="ARBA" id="ARBA00023180"/>
    </source>
</evidence>
<keyword evidence="13" id="KW-0732">Signal</keyword>
<keyword evidence="8 16" id="KW-0675">Receptor</keyword>
<feature type="transmembrane region" description="Helical" evidence="12">
    <location>
        <begin position="364"/>
        <end position="384"/>
    </location>
</feature>
<evidence type="ECO:0000256" key="12">
    <source>
        <dbReference type="SAM" id="Phobius"/>
    </source>
</evidence>
<dbReference type="Pfam" id="PF10613">
    <property type="entry name" value="Lig_chan-Glu_bd"/>
    <property type="match status" value="1"/>
</dbReference>
<comment type="similarity">
    <text evidence="2">Belongs to the glutamate-gated ion channel (TC 1.A.10.1) family.</text>
</comment>
<evidence type="ECO:0000256" key="4">
    <source>
        <dbReference type="ARBA" id="ARBA00022692"/>
    </source>
</evidence>
<evidence type="ECO:0000256" key="6">
    <source>
        <dbReference type="ARBA" id="ARBA00023065"/>
    </source>
</evidence>
<dbReference type="InterPro" id="IPR019594">
    <property type="entry name" value="Glu/Gly-bd"/>
</dbReference>
<keyword evidence="11" id="KW-0407">Ion channel</keyword>
<comment type="subcellular location">
    <subcellularLocation>
        <location evidence="1">Membrane</location>
        <topology evidence="1">Multi-pass membrane protein</topology>
    </subcellularLocation>
</comment>
<evidence type="ECO:0000313" key="16">
    <source>
        <dbReference type="EMBL" id="KAG7164031.1"/>
    </source>
</evidence>
<dbReference type="SUPFAM" id="SSF53850">
    <property type="entry name" value="Periplasmic binding protein-like II"/>
    <property type="match status" value="1"/>
</dbReference>
<feature type="chain" id="PRO_5035293260" evidence="13">
    <location>
        <begin position="29"/>
        <end position="652"/>
    </location>
</feature>
<dbReference type="InterPro" id="IPR001320">
    <property type="entry name" value="Iontro_rcpt_C"/>
</dbReference>
<evidence type="ECO:0000256" key="1">
    <source>
        <dbReference type="ARBA" id="ARBA00004141"/>
    </source>
</evidence>
<evidence type="ECO:0000256" key="11">
    <source>
        <dbReference type="ARBA" id="ARBA00023303"/>
    </source>
</evidence>
<reference evidence="16" key="1">
    <citation type="journal article" date="2021" name="Sci. Adv.">
        <title>The American lobster genome reveals insights on longevity, neural, and immune adaptations.</title>
        <authorList>
            <person name="Polinski J.M."/>
            <person name="Zimin A.V."/>
            <person name="Clark K.F."/>
            <person name="Kohn A.B."/>
            <person name="Sadowski N."/>
            <person name="Timp W."/>
            <person name="Ptitsyn A."/>
            <person name="Khanna P."/>
            <person name="Romanova D.Y."/>
            <person name="Williams P."/>
            <person name="Greenwood S.J."/>
            <person name="Moroz L.L."/>
            <person name="Walt D.R."/>
            <person name="Bodnar A.G."/>
        </authorList>
    </citation>
    <scope>NUCLEOTIDE SEQUENCE</scope>
    <source>
        <strain evidence="16">GMGI-L3</strain>
    </source>
</reference>
<dbReference type="GO" id="GO:0015276">
    <property type="term" value="F:ligand-gated monoatomic ion channel activity"/>
    <property type="evidence" value="ECO:0007669"/>
    <property type="project" value="InterPro"/>
</dbReference>
<feature type="transmembrane region" description="Helical" evidence="12">
    <location>
        <begin position="617"/>
        <end position="642"/>
    </location>
</feature>
<organism evidence="16 17">
    <name type="scientific">Homarus americanus</name>
    <name type="common">American lobster</name>
    <dbReference type="NCBI Taxonomy" id="6706"/>
    <lineage>
        <taxon>Eukaryota</taxon>
        <taxon>Metazoa</taxon>
        <taxon>Ecdysozoa</taxon>
        <taxon>Arthropoda</taxon>
        <taxon>Crustacea</taxon>
        <taxon>Multicrustacea</taxon>
        <taxon>Malacostraca</taxon>
        <taxon>Eumalacostraca</taxon>
        <taxon>Eucarida</taxon>
        <taxon>Decapoda</taxon>
        <taxon>Pleocyemata</taxon>
        <taxon>Astacidea</taxon>
        <taxon>Nephropoidea</taxon>
        <taxon>Nephropidae</taxon>
        <taxon>Homarus</taxon>
    </lineage>
</organism>
<name>A0A8J5MUF3_HOMAM</name>
<evidence type="ECO:0000256" key="2">
    <source>
        <dbReference type="ARBA" id="ARBA00008685"/>
    </source>
</evidence>
<evidence type="ECO:0000256" key="3">
    <source>
        <dbReference type="ARBA" id="ARBA00022448"/>
    </source>
</evidence>
<evidence type="ECO:0000256" key="5">
    <source>
        <dbReference type="ARBA" id="ARBA00022989"/>
    </source>
</evidence>
<evidence type="ECO:0000256" key="10">
    <source>
        <dbReference type="ARBA" id="ARBA00023286"/>
    </source>
</evidence>
<accession>A0A8J5MUF3</accession>
<keyword evidence="4 12" id="KW-0812">Transmembrane</keyword>
<dbReference type="EMBL" id="JAHLQT010026055">
    <property type="protein sequence ID" value="KAG7164031.1"/>
    <property type="molecule type" value="Genomic_DNA"/>
</dbReference>
<feature type="transmembrane region" description="Helical" evidence="12">
    <location>
        <begin position="426"/>
        <end position="450"/>
    </location>
</feature>
<keyword evidence="9" id="KW-0325">Glycoprotein</keyword>